<keyword evidence="9 10" id="KW-0663">Pyridoxal phosphate</keyword>
<evidence type="ECO:0000313" key="11">
    <source>
        <dbReference type="EMBL" id="KAL1110013.1"/>
    </source>
</evidence>
<accession>A0ABD0Y5I8</accession>
<dbReference type="InterPro" id="IPR015424">
    <property type="entry name" value="PyrdxlP-dep_Trfase"/>
</dbReference>
<dbReference type="InterPro" id="IPR050103">
    <property type="entry name" value="Class-III_PLP-dep_AT"/>
</dbReference>
<organism evidence="11 12">
    <name type="scientific">Ranatra chinensis</name>
    <dbReference type="NCBI Taxonomy" id="642074"/>
    <lineage>
        <taxon>Eukaryota</taxon>
        <taxon>Metazoa</taxon>
        <taxon>Ecdysozoa</taxon>
        <taxon>Arthropoda</taxon>
        <taxon>Hexapoda</taxon>
        <taxon>Insecta</taxon>
        <taxon>Pterygota</taxon>
        <taxon>Neoptera</taxon>
        <taxon>Paraneoptera</taxon>
        <taxon>Hemiptera</taxon>
        <taxon>Heteroptera</taxon>
        <taxon>Panheteroptera</taxon>
        <taxon>Nepomorpha</taxon>
        <taxon>Nepidae</taxon>
        <taxon>Ranatrinae</taxon>
        <taxon>Ranatra</taxon>
    </lineage>
</organism>
<evidence type="ECO:0000256" key="6">
    <source>
        <dbReference type="ARBA" id="ARBA00022576"/>
    </source>
</evidence>
<dbReference type="Gene3D" id="3.90.1150.10">
    <property type="entry name" value="Aspartate Aminotransferase, domain 1"/>
    <property type="match status" value="1"/>
</dbReference>
<dbReference type="InterPro" id="IPR005814">
    <property type="entry name" value="Aminotrans_3"/>
</dbReference>
<keyword evidence="8" id="KW-0808">Transferase</keyword>
<comment type="pathway">
    <text evidence="3">Amino-acid biosynthesis; L-arginine biosynthesis; N(2)-acetyl-L-ornithine from L-glutamate: step 4/4.</text>
</comment>
<dbReference type="InterPro" id="IPR049704">
    <property type="entry name" value="Aminotrans_3_PPA_site"/>
</dbReference>
<evidence type="ECO:0000313" key="12">
    <source>
        <dbReference type="Proteomes" id="UP001558652"/>
    </source>
</evidence>
<dbReference type="EMBL" id="JBFDAA010000037">
    <property type="protein sequence ID" value="KAL1110013.1"/>
    <property type="molecule type" value="Genomic_DNA"/>
</dbReference>
<dbReference type="InterPro" id="IPR015421">
    <property type="entry name" value="PyrdxlP-dep_Trfase_major"/>
</dbReference>
<proteinExistence type="inferred from homology"/>
<dbReference type="GO" id="GO:0005739">
    <property type="term" value="C:mitochondrion"/>
    <property type="evidence" value="ECO:0007669"/>
    <property type="project" value="UniProtKB-SubCell"/>
</dbReference>
<sequence length="373" mass="39576">MEPCLVSGKGCVATDADGKKYLDFASGIGVNSLGWCDEKWSAAVARQASTLQHVSNYYCTEPGTLLAQKLCLMSGMDKVFFGNSGAEANEGAIKAARKYSSLKYGGGRNTILTLENSFHGRTLAALKATGQPNFHQHFGPFPEGFKYAPANDIDIFKQSLTKDVCAVMLEVIQGEGGVNVLESAYLNQVREICTENDVLLIADEVQTGVGRTGYFLACEISGIKPDILTLAKGLGGGLPMGAVLLAENCSHALTAGDHGSTFGANPVCCAGALAVLDRLTPDFLINLREKGKSLAEKASTLPGVCDVSGEGLMIGLSLKKPLEASEVLKNAMDNGLLCLTAKDKLRLLPPLVISEQEIEKGLEILRKTLLDML</sequence>
<dbReference type="GO" id="GO:0003992">
    <property type="term" value="F:N2-acetyl-L-ornithine:2-oxoglutarate 5-aminotransferase activity"/>
    <property type="evidence" value="ECO:0007669"/>
    <property type="project" value="UniProtKB-EC"/>
</dbReference>
<evidence type="ECO:0000256" key="7">
    <source>
        <dbReference type="ARBA" id="ARBA00022605"/>
    </source>
</evidence>
<evidence type="ECO:0000256" key="2">
    <source>
        <dbReference type="ARBA" id="ARBA00004173"/>
    </source>
</evidence>
<comment type="subcellular location">
    <subcellularLocation>
        <location evidence="2">Mitochondrion</location>
    </subcellularLocation>
</comment>
<dbReference type="NCBIfam" id="TIGR00707">
    <property type="entry name" value="argD"/>
    <property type="match status" value="1"/>
</dbReference>
<dbReference type="PIRSF" id="PIRSF000521">
    <property type="entry name" value="Transaminase_4ab_Lys_Orn"/>
    <property type="match status" value="1"/>
</dbReference>
<dbReference type="EC" id="2.6.1.11" evidence="5"/>
<dbReference type="PROSITE" id="PS00600">
    <property type="entry name" value="AA_TRANSFER_CLASS_3"/>
    <property type="match status" value="1"/>
</dbReference>
<dbReference type="CDD" id="cd00610">
    <property type="entry name" value="OAT_like"/>
    <property type="match status" value="1"/>
</dbReference>
<evidence type="ECO:0000256" key="3">
    <source>
        <dbReference type="ARBA" id="ARBA00005024"/>
    </source>
</evidence>
<dbReference type="SUPFAM" id="SSF53383">
    <property type="entry name" value="PLP-dependent transferases"/>
    <property type="match status" value="1"/>
</dbReference>
<dbReference type="InterPro" id="IPR004636">
    <property type="entry name" value="AcOrn/SuccOrn_fam"/>
</dbReference>
<dbReference type="GO" id="GO:0006526">
    <property type="term" value="P:L-arginine biosynthetic process"/>
    <property type="evidence" value="ECO:0007669"/>
    <property type="project" value="UniProtKB-ARBA"/>
</dbReference>
<comment type="cofactor">
    <cofactor evidence="1">
        <name>pyridoxal 5'-phosphate</name>
        <dbReference type="ChEBI" id="CHEBI:597326"/>
    </cofactor>
</comment>
<name>A0ABD0Y5I8_9HEMI</name>
<dbReference type="PANTHER" id="PTHR11986">
    <property type="entry name" value="AMINOTRANSFERASE CLASS III"/>
    <property type="match status" value="1"/>
</dbReference>
<keyword evidence="12" id="KW-1185">Reference proteome</keyword>
<evidence type="ECO:0000256" key="9">
    <source>
        <dbReference type="ARBA" id="ARBA00022898"/>
    </source>
</evidence>
<dbReference type="InterPro" id="IPR015422">
    <property type="entry name" value="PyrdxlP-dep_Trfase_small"/>
</dbReference>
<keyword evidence="7" id="KW-0028">Amino-acid biosynthesis</keyword>
<dbReference type="Pfam" id="PF00202">
    <property type="entry name" value="Aminotran_3"/>
    <property type="match status" value="1"/>
</dbReference>
<keyword evidence="6" id="KW-0032">Aminotransferase</keyword>
<evidence type="ECO:0000256" key="4">
    <source>
        <dbReference type="ARBA" id="ARBA00008954"/>
    </source>
</evidence>
<dbReference type="AlphaFoldDB" id="A0ABD0Y5I8"/>
<evidence type="ECO:0000256" key="5">
    <source>
        <dbReference type="ARBA" id="ARBA00012919"/>
    </source>
</evidence>
<protein>
    <recommendedName>
        <fullName evidence="5">acetylornithine transaminase</fullName>
        <ecNumber evidence="5">2.6.1.11</ecNumber>
    </recommendedName>
</protein>
<dbReference type="Proteomes" id="UP001558652">
    <property type="component" value="Unassembled WGS sequence"/>
</dbReference>
<evidence type="ECO:0000256" key="10">
    <source>
        <dbReference type="RuleBase" id="RU003560"/>
    </source>
</evidence>
<dbReference type="NCBIfam" id="NF002325">
    <property type="entry name" value="PRK01278.1"/>
    <property type="match status" value="1"/>
</dbReference>
<reference evidence="11 12" key="1">
    <citation type="submission" date="2024-07" db="EMBL/GenBank/DDBJ databases">
        <title>Chromosome-level genome assembly of the water stick insect Ranatra chinensis (Heteroptera: Nepidae).</title>
        <authorList>
            <person name="Liu X."/>
        </authorList>
    </citation>
    <scope>NUCLEOTIDE SEQUENCE [LARGE SCALE GENOMIC DNA]</scope>
    <source>
        <strain evidence="11">Cailab_2021Rc</strain>
        <tissue evidence="11">Muscle</tissue>
    </source>
</reference>
<comment type="caution">
    <text evidence="11">The sequence shown here is derived from an EMBL/GenBank/DDBJ whole genome shotgun (WGS) entry which is preliminary data.</text>
</comment>
<comment type="similarity">
    <text evidence="4 10">Belongs to the class-III pyridoxal-phosphate-dependent aminotransferase family.</text>
</comment>
<dbReference type="PANTHER" id="PTHR11986:SF79">
    <property type="entry name" value="ACETYLORNITHINE AMINOTRANSFERASE, MITOCHONDRIAL"/>
    <property type="match status" value="1"/>
</dbReference>
<gene>
    <name evidence="11" type="ORF">AAG570_014187</name>
</gene>
<dbReference type="HAMAP" id="MF_01107">
    <property type="entry name" value="ArgD_aminotrans_3"/>
    <property type="match status" value="1"/>
</dbReference>
<dbReference type="FunFam" id="3.40.640.10:FF:000004">
    <property type="entry name" value="Acetylornithine aminotransferase"/>
    <property type="match status" value="1"/>
</dbReference>
<evidence type="ECO:0000256" key="1">
    <source>
        <dbReference type="ARBA" id="ARBA00001933"/>
    </source>
</evidence>
<evidence type="ECO:0000256" key="8">
    <source>
        <dbReference type="ARBA" id="ARBA00022679"/>
    </source>
</evidence>
<dbReference type="Gene3D" id="3.40.640.10">
    <property type="entry name" value="Type I PLP-dependent aspartate aminotransferase-like (Major domain)"/>
    <property type="match status" value="1"/>
</dbReference>